<evidence type="ECO:0000259" key="1">
    <source>
        <dbReference type="Pfam" id="PF03108"/>
    </source>
</evidence>
<dbReference type="AlphaFoldDB" id="A0A9N7R231"/>
<comment type="caution">
    <text evidence="3">The sequence shown here is derived from an EMBL/GenBank/DDBJ whole genome shotgun (WGS) entry which is preliminary data.</text>
</comment>
<accession>A0A9N7R231</accession>
<proteinExistence type="predicted"/>
<dbReference type="OrthoDB" id="912552at2759"/>
<evidence type="ECO:0000313" key="3">
    <source>
        <dbReference type="EMBL" id="CAA0807394.1"/>
    </source>
</evidence>
<gene>
    <name evidence="3" type="ORF">SHERM_10127</name>
</gene>
<feature type="non-terminal residue" evidence="3">
    <location>
        <position position="1"/>
    </location>
</feature>
<dbReference type="Pfam" id="PF10551">
    <property type="entry name" value="MULE"/>
    <property type="match status" value="1"/>
</dbReference>
<dbReference type="InterPro" id="IPR004332">
    <property type="entry name" value="Transposase_MuDR"/>
</dbReference>
<evidence type="ECO:0000259" key="2">
    <source>
        <dbReference type="Pfam" id="PF10551"/>
    </source>
</evidence>
<feature type="domain" description="Transposase MuDR plant" evidence="1">
    <location>
        <begin position="138"/>
        <end position="201"/>
    </location>
</feature>
<evidence type="ECO:0000313" key="4">
    <source>
        <dbReference type="Proteomes" id="UP001153555"/>
    </source>
</evidence>
<dbReference type="InterPro" id="IPR018289">
    <property type="entry name" value="MULE_transposase_dom"/>
</dbReference>
<dbReference type="Pfam" id="PF03108">
    <property type="entry name" value="DBD_Tnp_Mut"/>
    <property type="match status" value="1"/>
</dbReference>
<protein>
    <recommendedName>
        <fullName evidence="5">Transposase</fullName>
    </recommendedName>
</protein>
<name>A0A9N7R231_STRHE</name>
<evidence type="ECO:0008006" key="5">
    <source>
        <dbReference type="Google" id="ProtNLM"/>
    </source>
</evidence>
<keyword evidence="4" id="KW-1185">Reference proteome</keyword>
<feature type="non-terminal residue" evidence="3">
    <location>
        <position position="561"/>
    </location>
</feature>
<dbReference type="Proteomes" id="UP001153555">
    <property type="component" value="Unassembled WGS sequence"/>
</dbReference>
<feature type="domain" description="MULE transposase" evidence="2">
    <location>
        <begin position="332"/>
        <end position="426"/>
    </location>
</feature>
<dbReference type="PANTHER" id="PTHR31973">
    <property type="entry name" value="POLYPROTEIN, PUTATIVE-RELATED"/>
    <property type="match status" value="1"/>
</dbReference>
<dbReference type="PANTHER" id="PTHR31973:SF113">
    <property type="entry name" value="PROTEIN FAR1-RELATED SEQUENCE 5-LIKE"/>
    <property type="match status" value="1"/>
</dbReference>
<organism evidence="3 4">
    <name type="scientific">Striga hermonthica</name>
    <name type="common">Purple witchweed</name>
    <name type="synonym">Buchnera hermonthica</name>
    <dbReference type="NCBI Taxonomy" id="68872"/>
    <lineage>
        <taxon>Eukaryota</taxon>
        <taxon>Viridiplantae</taxon>
        <taxon>Streptophyta</taxon>
        <taxon>Embryophyta</taxon>
        <taxon>Tracheophyta</taxon>
        <taxon>Spermatophyta</taxon>
        <taxon>Magnoliopsida</taxon>
        <taxon>eudicotyledons</taxon>
        <taxon>Gunneridae</taxon>
        <taxon>Pentapetalae</taxon>
        <taxon>asterids</taxon>
        <taxon>lamiids</taxon>
        <taxon>Lamiales</taxon>
        <taxon>Orobanchaceae</taxon>
        <taxon>Buchnereae</taxon>
        <taxon>Striga</taxon>
    </lineage>
</organism>
<reference evidence="3" key="1">
    <citation type="submission" date="2019-12" db="EMBL/GenBank/DDBJ databases">
        <authorList>
            <person name="Scholes J."/>
        </authorList>
    </citation>
    <scope>NUCLEOTIDE SEQUENCE</scope>
</reference>
<sequence>TSTYCSLELKYQLKDGYPPMRIKDDRSLKFYVEAKSRDQDYTKYPVCVVVNSTFEVERSDERATTYEKNDLNTCIAPLRYAALDNYVENPEGPMNFMAFARRVAEDMVEDAAYTEHKLDIYQQPDNIVSIEDQLTSDLVVGVSFKDKSILQRFLSVHAIKNQYQFRVEKSCNKQYYVKCMSGDCTWFVKASRVGHSSTFKIRELGTEHKCSFDVRASGQRQATSNVVCNLIKSKFMNNKTSYTAADIIDDMQIRYGINLSYHKAWRSKRKAIDEVRGNASDSYDCVQQYLEKLRAANPGSILKLCATPDKNVLYVFMSLSASAKGWKYCRPIVVVDGTFLASSYGGILLTACCQDANFHILPLAFCDVDSENNQSYLWFFNKLQTLIGDRDGLCIVSDGHESIKNAVEKVFPNAAHCLCTYHISNNIKKHYKKEVQAVKDSFHAAARSYTVEDYDMHMSEIEKLNPDVITYLEKIGVQKWARIHCPKNRYFTMTSNAAETVNSVTKSIRDLPITTLLEALREMQHKWNVANREEAKATFTTLAKKPHNMLENNYKAASRYS</sequence>
<dbReference type="EMBL" id="CACSLK010001140">
    <property type="protein sequence ID" value="CAA0807394.1"/>
    <property type="molecule type" value="Genomic_DNA"/>
</dbReference>